<comment type="caution">
    <text evidence="5">The sequence shown here is derived from an EMBL/GenBank/DDBJ whole genome shotgun (WGS) entry which is preliminary data.</text>
</comment>
<protein>
    <recommendedName>
        <fullName evidence="4">THUMP domain-containing protein</fullName>
    </recommendedName>
</protein>
<evidence type="ECO:0000313" key="6">
    <source>
        <dbReference type="Proteomes" id="UP000051451"/>
    </source>
</evidence>
<dbReference type="GO" id="GO:0008990">
    <property type="term" value="F:rRNA (guanine-N2-)-methyltransferase activity"/>
    <property type="evidence" value="ECO:0007669"/>
    <property type="project" value="TreeGrafter"/>
</dbReference>
<evidence type="ECO:0000256" key="3">
    <source>
        <dbReference type="PROSITE-ProRule" id="PRU00529"/>
    </source>
</evidence>
<evidence type="ECO:0000256" key="2">
    <source>
        <dbReference type="ARBA" id="ARBA00022679"/>
    </source>
</evidence>
<dbReference type="Proteomes" id="UP000051451">
    <property type="component" value="Unassembled WGS sequence"/>
</dbReference>
<dbReference type="GeneID" id="98317986"/>
<dbReference type="InterPro" id="IPR004114">
    <property type="entry name" value="THUMP_dom"/>
</dbReference>
<name>A0A0R1W0X6_9LACO</name>
<dbReference type="InterPro" id="IPR054170">
    <property type="entry name" value="RlmL_1st"/>
</dbReference>
<dbReference type="STRING" id="1423750.FC89_GL002041"/>
<evidence type="ECO:0000256" key="1">
    <source>
        <dbReference type="ARBA" id="ARBA00022603"/>
    </source>
</evidence>
<dbReference type="Pfam" id="PF01170">
    <property type="entry name" value="UPF0020"/>
    <property type="match status" value="1"/>
</dbReference>
<sequence length="380" mass="42848">MKEFNLIAACAAGIESVVGNELRHLGYHVQVENGRVRFRGTIADILKTNLWLRTADRVKIIMAEFPAQTFDELYEATKQVAWDELLPMDAAFPVAGRSQKSKLHSVPDVQGIVKKAVVDKLAQVYHRHGHLPETGAVFPLEVAINKDQVLLTLDTTGASLFKRGYRIEKGPAPLKENFAAALIYLAHWYPEKPFIDPVCGSGTLPIEAALIGHNIAPGFKRHFTCEAWPWVPAALGQEVREQAADLADYDRKLEIHGLDIDGQMITISRLNARQAGLSKEITFKQQALKDFKTTLENGVIVANPPYGQRLSDQTGVRQLYKQMGTVFRPLTTWSKYILTSDLMFENFYGQRANKRRKLYNGALRTDLFQYWGQRKSTHKD</sequence>
<dbReference type="OrthoDB" id="9809404at2"/>
<dbReference type="InterPro" id="IPR029063">
    <property type="entry name" value="SAM-dependent_MTases_sf"/>
</dbReference>
<keyword evidence="2" id="KW-0808">Transferase</keyword>
<dbReference type="PANTHER" id="PTHR47313:SF1">
    <property type="entry name" value="RIBOSOMAL RNA LARGE SUBUNIT METHYLTRANSFERASE K_L"/>
    <property type="match status" value="1"/>
</dbReference>
<accession>A0A0R1W0X6</accession>
<dbReference type="PROSITE" id="PS01261">
    <property type="entry name" value="UPF0020"/>
    <property type="match status" value="1"/>
</dbReference>
<dbReference type="Gene3D" id="3.30.2130.30">
    <property type="match status" value="1"/>
</dbReference>
<dbReference type="SMART" id="SM00981">
    <property type="entry name" value="THUMP"/>
    <property type="match status" value="1"/>
</dbReference>
<dbReference type="Pfam" id="PF22020">
    <property type="entry name" value="RlmL_1st"/>
    <property type="match status" value="1"/>
</dbReference>
<dbReference type="EMBL" id="AZGB01000003">
    <property type="protein sequence ID" value="KRM07932.1"/>
    <property type="molecule type" value="Genomic_DNA"/>
</dbReference>
<dbReference type="InterPro" id="IPR000241">
    <property type="entry name" value="RlmKL-like_Mtase"/>
</dbReference>
<dbReference type="GO" id="GO:0070043">
    <property type="term" value="F:rRNA (guanine-N7-)-methyltransferase activity"/>
    <property type="evidence" value="ECO:0007669"/>
    <property type="project" value="TreeGrafter"/>
</dbReference>
<proteinExistence type="predicted"/>
<dbReference type="InterPro" id="IPR053943">
    <property type="entry name" value="RlmKL-like_Mtase_CS"/>
</dbReference>
<keyword evidence="6" id="KW-1185">Reference proteome</keyword>
<dbReference type="Pfam" id="PF02926">
    <property type="entry name" value="THUMP"/>
    <property type="match status" value="1"/>
</dbReference>
<keyword evidence="1" id="KW-0489">Methyltransferase</keyword>
<dbReference type="GO" id="GO:0003723">
    <property type="term" value="F:RNA binding"/>
    <property type="evidence" value="ECO:0007669"/>
    <property type="project" value="UniProtKB-UniRule"/>
</dbReference>
<evidence type="ECO:0000259" key="4">
    <source>
        <dbReference type="PROSITE" id="PS51165"/>
    </source>
</evidence>
<evidence type="ECO:0000313" key="5">
    <source>
        <dbReference type="EMBL" id="KRM07932.1"/>
    </source>
</evidence>
<gene>
    <name evidence="5" type="ORF">FC89_GL002041</name>
</gene>
<keyword evidence="3" id="KW-0694">RNA-binding</keyword>
<dbReference type="PROSITE" id="PS00092">
    <property type="entry name" value="N6_MTASE"/>
    <property type="match status" value="1"/>
</dbReference>
<dbReference type="InterPro" id="IPR002052">
    <property type="entry name" value="DNA_methylase_N6_adenine_CS"/>
</dbReference>
<dbReference type="PATRIC" id="fig|1423750.3.peg.2082"/>
<reference evidence="5 6" key="1">
    <citation type="journal article" date="2015" name="Genome Announc.">
        <title>Expanding the biotechnology potential of lactobacilli through comparative genomics of 213 strains and associated genera.</title>
        <authorList>
            <person name="Sun Z."/>
            <person name="Harris H.M."/>
            <person name="McCann A."/>
            <person name="Guo C."/>
            <person name="Argimon S."/>
            <person name="Zhang W."/>
            <person name="Yang X."/>
            <person name="Jeffery I.B."/>
            <person name="Cooney J.C."/>
            <person name="Kagawa T.F."/>
            <person name="Liu W."/>
            <person name="Song Y."/>
            <person name="Salvetti E."/>
            <person name="Wrobel A."/>
            <person name="Rasinkangas P."/>
            <person name="Parkhill J."/>
            <person name="Rea M.C."/>
            <person name="O'Sullivan O."/>
            <person name="Ritari J."/>
            <person name="Douillard F.P."/>
            <person name="Paul Ross R."/>
            <person name="Yang R."/>
            <person name="Briner A.E."/>
            <person name="Felis G.E."/>
            <person name="de Vos W.M."/>
            <person name="Barrangou R."/>
            <person name="Klaenhammer T.R."/>
            <person name="Caufield P.W."/>
            <person name="Cui Y."/>
            <person name="Zhang H."/>
            <person name="O'Toole P.W."/>
        </authorList>
    </citation>
    <scope>NUCLEOTIDE SEQUENCE [LARGE SCALE GENOMIC DNA]</scope>
    <source>
        <strain evidence="5 6">DSM 18630</strain>
    </source>
</reference>
<organism evidence="5 6">
    <name type="scientific">Liquorilactobacillus ghanensis DSM 18630</name>
    <dbReference type="NCBI Taxonomy" id="1423750"/>
    <lineage>
        <taxon>Bacteria</taxon>
        <taxon>Bacillati</taxon>
        <taxon>Bacillota</taxon>
        <taxon>Bacilli</taxon>
        <taxon>Lactobacillales</taxon>
        <taxon>Lactobacillaceae</taxon>
        <taxon>Liquorilactobacillus</taxon>
    </lineage>
</organism>
<dbReference type="AlphaFoldDB" id="A0A0R1W0X6"/>
<dbReference type="SUPFAM" id="SSF53335">
    <property type="entry name" value="S-adenosyl-L-methionine-dependent methyltransferases"/>
    <property type="match status" value="1"/>
</dbReference>
<dbReference type="Gene3D" id="3.40.50.150">
    <property type="entry name" value="Vaccinia Virus protein VP39"/>
    <property type="match status" value="1"/>
</dbReference>
<dbReference type="RefSeq" id="WP_057870729.1">
    <property type="nucleotide sequence ID" value="NZ_AZGB01000003.1"/>
</dbReference>
<dbReference type="PROSITE" id="PS51165">
    <property type="entry name" value="THUMP"/>
    <property type="match status" value="1"/>
</dbReference>
<dbReference type="CDD" id="cd11715">
    <property type="entry name" value="THUMP_AdoMetMT"/>
    <property type="match status" value="1"/>
</dbReference>
<dbReference type="PANTHER" id="PTHR47313">
    <property type="entry name" value="RIBOSOMAL RNA LARGE SUBUNIT METHYLTRANSFERASE K/L"/>
    <property type="match status" value="1"/>
</dbReference>
<feature type="domain" description="THUMP" evidence="4">
    <location>
        <begin position="44"/>
        <end position="155"/>
    </location>
</feature>